<dbReference type="SUPFAM" id="SSF56112">
    <property type="entry name" value="Protein kinase-like (PK-like)"/>
    <property type="match status" value="1"/>
</dbReference>
<feature type="signal peptide" evidence="1">
    <location>
        <begin position="1"/>
        <end position="27"/>
    </location>
</feature>
<dbReference type="PROSITE" id="PS50011">
    <property type="entry name" value="PROTEIN_KINASE_DOM"/>
    <property type="match status" value="1"/>
</dbReference>
<organism evidence="3 4">
    <name type="scientific">Cadophora malorum</name>
    <dbReference type="NCBI Taxonomy" id="108018"/>
    <lineage>
        <taxon>Eukaryota</taxon>
        <taxon>Fungi</taxon>
        <taxon>Dikarya</taxon>
        <taxon>Ascomycota</taxon>
        <taxon>Pezizomycotina</taxon>
        <taxon>Leotiomycetes</taxon>
        <taxon>Helotiales</taxon>
        <taxon>Ploettnerulaceae</taxon>
        <taxon>Cadophora</taxon>
    </lineage>
</organism>
<keyword evidence="4" id="KW-1185">Reference proteome</keyword>
<sequence length="343" mass="38449">MYGGTYVLIEIALAAAVIVAILSASAADEPKKTPTAVAHFESSPAASNVPREIHGEVALTFVVLDLCFVAELDSNGWSHPWTCRDNSPLNFTVNRQPPQAGMVDSNTAPAKLNSQHTAFSNLGNSWVWDFGNLVVTNNVAKKTPRKVATDAWMATEWKWKNRVGRGWVPKRLLGRGTYGVVGHWSYQGPDRDTKSVKDVAVKQSIRMAYPSGGFGLEWEAANLLELGKAKSQHIVRMYRHLYEEVGQRTNEYDMGLVHRIFLEYCPGGDTWHWIREHLNNNTIVPEEELWAIFHCLARACLVMHQGSEDTEAHAPGWPREEMVHFDLKLENGEASDDLKEVCR</sequence>
<proteinExistence type="predicted"/>
<dbReference type="InterPro" id="IPR011009">
    <property type="entry name" value="Kinase-like_dom_sf"/>
</dbReference>
<dbReference type="AlphaFoldDB" id="A0A8H8BVT2"/>
<reference evidence="3" key="1">
    <citation type="submission" date="2021-02" db="EMBL/GenBank/DDBJ databases">
        <title>Genome sequence Cadophora malorum strain M34.</title>
        <authorList>
            <person name="Stefanovic E."/>
            <person name="Vu D."/>
            <person name="Scully C."/>
            <person name="Dijksterhuis J."/>
            <person name="Roader J."/>
            <person name="Houbraken J."/>
        </authorList>
    </citation>
    <scope>NUCLEOTIDE SEQUENCE</scope>
    <source>
        <strain evidence="3">M34</strain>
    </source>
</reference>
<evidence type="ECO:0000313" key="3">
    <source>
        <dbReference type="EMBL" id="KAG4425559.1"/>
    </source>
</evidence>
<keyword evidence="1" id="KW-0732">Signal</keyword>
<dbReference type="OrthoDB" id="3552514at2759"/>
<evidence type="ECO:0000256" key="1">
    <source>
        <dbReference type="SAM" id="SignalP"/>
    </source>
</evidence>
<feature type="chain" id="PRO_5034971312" description="Protein kinase domain-containing protein" evidence="1">
    <location>
        <begin position="28"/>
        <end position="343"/>
    </location>
</feature>
<dbReference type="Gene3D" id="1.10.510.10">
    <property type="entry name" value="Transferase(Phosphotransferase) domain 1"/>
    <property type="match status" value="1"/>
</dbReference>
<protein>
    <recommendedName>
        <fullName evidence="2">Protein kinase domain-containing protein</fullName>
    </recommendedName>
</protein>
<evidence type="ECO:0000313" key="4">
    <source>
        <dbReference type="Proteomes" id="UP000664132"/>
    </source>
</evidence>
<dbReference type="InterPro" id="IPR000719">
    <property type="entry name" value="Prot_kinase_dom"/>
</dbReference>
<gene>
    <name evidence="3" type="ORF">IFR04_001256</name>
</gene>
<dbReference type="Proteomes" id="UP000664132">
    <property type="component" value="Unassembled WGS sequence"/>
</dbReference>
<feature type="domain" description="Protein kinase" evidence="2">
    <location>
        <begin position="167"/>
        <end position="343"/>
    </location>
</feature>
<comment type="caution">
    <text evidence="3">The sequence shown here is derived from an EMBL/GenBank/DDBJ whole genome shotgun (WGS) entry which is preliminary data.</text>
</comment>
<evidence type="ECO:0000259" key="2">
    <source>
        <dbReference type="PROSITE" id="PS50011"/>
    </source>
</evidence>
<dbReference type="EMBL" id="JAFJYH010000009">
    <property type="protein sequence ID" value="KAG4425559.1"/>
    <property type="molecule type" value="Genomic_DNA"/>
</dbReference>
<accession>A0A8H8BVT2</accession>
<dbReference type="GO" id="GO:0005524">
    <property type="term" value="F:ATP binding"/>
    <property type="evidence" value="ECO:0007669"/>
    <property type="project" value="InterPro"/>
</dbReference>
<name>A0A8H8BVT2_9HELO</name>
<dbReference type="GO" id="GO:0004672">
    <property type="term" value="F:protein kinase activity"/>
    <property type="evidence" value="ECO:0007669"/>
    <property type="project" value="InterPro"/>
</dbReference>